<dbReference type="AlphaFoldDB" id="A0A2T7PPB0"/>
<organism evidence="1 2">
    <name type="scientific">Pomacea canaliculata</name>
    <name type="common">Golden apple snail</name>
    <dbReference type="NCBI Taxonomy" id="400727"/>
    <lineage>
        <taxon>Eukaryota</taxon>
        <taxon>Metazoa</taxon>
        <taxon>Spiralia</taxon>
        <taxon>Lophotrochozoa</taxon>
        <taxon>Mollusca</taxon>
        <taxon>Gastropoda</taxon>
        <taxon>Caenogastropoda</taxon>
        <taxon>Architaenioglossa</taxon>
        <taxon>Ampullarioidea</taxon>
        <taxon>Ampullariidae</taxon>
        <taxon>Pomacea</taxon>
    </lineage>
</organism>
<name>A0A2T7PPB0_POMCA</name>
<reference evidence="1 2" key="1">
    <citation type="submission" date="2018-04" db="EMBL/GenBank/DDBJ databases">
        <title>The genome of golden apple snail Pomacea canaliculata provides insight into stress tolerance and invasive adaptation.</title>
        <authorList>
            <person name="Liu C."/>
            <person name="Liu B."/>
            <person name="Ren Y."/>
            <person name="Zhang Y."/>
            <person name="Wang H."/>
            <person name="Li S."/>
            <person name="Jiang F."/>
            <person name="Yin L."/>
            <person name="Zhang G."/>
            <person name="Qian W."/>
            <person name="Fan W."/>
        </authorList>
    </citation>
    <scope>NUCLEOTIDE SEQUENCE [LARGE SCALE GENOMIC DNA]</scope>
    <source>
        <strain evidence="1">SZHN2017</strain>
        <tissue evidence="1">Muscle</tissue>
    </source>
</reference>
<evidence type="ECO:0000313" key="1">
    <source>
        <dbReference type="EMBL" id="PVD35245.1"/>
    </source>
</evidence>
<comment type="caution">
    <text evidence="1">The sequence shown here is derived from an EMBL/GenBank/DDBJ whole genome shotgun (WGS) entry which is preliminary data.</text>
</comment>
<sequence length="94" mass="10374">MFQSLHREVASGRGACTRHTHLWHTAAGPRDKTRHSGYYTTRWNHVHVLCTTLSSPPSFAFIAFVTRGRCTAVDVVLGVESTAPASTVLHSDVR</sequence>
<keyword evidence="2" id="KW-1185">Reference proteome</keyword>
<protein>
    <submittedName>
        <fullName evidence="1">Uncharacterized protein</fullName>
    </submittedName>
</protein>
<dbReference type="EMBL" id="PZQS01000003">
    <property type="protein sequence ID" value="PVD35245.1"/>
    <property type="molecule type" value="Genomic_DNA"/>
</dbReference>
<gene>
    <name evidence="1" type="ORF">C0Q70_06526</name>
</gene>
<accession>A0A2T7PPB0</accession>
<evidence type="ECO:0000313" key="2">
    <source>
        <dbReference type="Proteomes" id="UP000245119"/>
    </source>
</evidence>
<dbReference type="Proteomes" id="UP000245119">
    <property type="component" value="Linkage Group LG3"/>
</dbReference>
<proteinExistence type="predicted"/>